<sequence>MMQNTRIQYLAAFAVSLATMTNSVAYFWMTPMLPKFYDNDTSMIRITPDEISWVAASIYLGTIAGSVLTTSISDRFGRRTTLLCSAAPYIVGTVFILCASDVWLLYIGRFLWACRRIPETPYFLIKVGRVDAARRELLSLSGSKDERAIDEKLSVMRSEIRMEALRSSSAYELITGKQYRKAVIVTAGMLLTQTMAGSIPIQQYFGHIVQESNDEMEVSTTLIIFGVVCFSVEISTEPEKDKRVELVVSLKGRQVQYLVAFAVSLAALSSGVNLMWTTPIIPKFHNNETNIVVTDDQISWIAAMSSPGFMTGSLLTRFISDRFGRKTNILLSALPIVTGTVILLNTSSAWWICVTRFIWGTGSGMISTVSAAYLVEISDKDIRGMLTASFRFMVTFGSILVIAVGSLVSYDTLNYMLIAIPMCYFMACSCIPESPYYYLKDEKVDAARRSLMKLSGNKDEVVLEERLSAMRSDVRLEMLRSSSLKELFTGKQYRRALVIGTVLKLTQVMAGTIALQQYVGRIVQESTTSISISTVLMIFGAVRLVVGLLSLIIVDRIGRRPLLLYSFVSSASVLATVGAYFLILPNSSPYFTYIPFIGITLSNTIAILGYDTLVFIIPAEIFPLNVKSVALTYFNMLGGITNFLSVKGFQEIKDLAGLTGVFWFYTITCIIGAVFTYFMVPETKGKSLREIQIELQGRYYDEANEKLNKLMPLEDIKSNSLKGDIVIKTQEKLTQNGS</sequence>
<feature type="transmembrane region" description="Helical" evidence="8">
    <location>
        <begin position="415"/>
        <end position="439"/>
    </location>
</feature>
<dbReference type="FunFam" id="1.20.1250.20:FF:000218">
    <property type="entry name" value="facilitated trehalose transporter Tret1"/>
    <property type="match status" value="1"/>
</dbReference>
<keyword evidence="5 8" id="KW-0812">Transmembrane</keyword>
<keyword evidence="7 8" id="KW-0472">Membrane</keyword>
<dbReference type="RefSeq" id="XP_026745909.1">
    <property type="nucleotide sequence ID" value="XM_026890108.1"/>
</dbReference>
<feature type="transmembrane region" description="Helical" evidence="8">
    <location>
        <begin position="590"/>
        <end position="617"/>
    </location>
</feature>
<dbReference type="InterPro" id="IPR005828">
    <property type="entry name" value="MFS_sugar_transport-like"/>
</dbReference>
<dbReference type="InParanoid" id="A0A7E5WZM5"/>
<dbReference type="KEGG" id="tnl:113507237"/>
<reference evidence="11" key="1">
    <citation type="submission" date="2025-08" db="UniProtKB">
        <authorList>
            <consortium name="RefSeq"/>
        </authorList>
    </citation>
    <scope>IDENTIFICATION</scope>
</reference>
<feature type="domain" description="Major facilitator superfamily (MFS) profile" evidence="9">
    <location>
        <begin position="259"/>
        <end position="684"/>
    </location>
</feature>
<feature type="transmembrane region" description="Helical" evidence="8">
    <location>
        <begin position="257"/>
        <end position="277"/>
    </location>
</feature>
<accession>A0A7E5WZM5</accession>
<evidence type="ECO:0000256" key="7">
    <source>
        <dbReference type="ARBA" id="ARBA00023136"/>
    </source>
</evidence>
<evidence type="ECO:0000313" key="11">
    <source>
        <dbReference type="RefSeq" id="XP_026745909.1"/>
    </source>
</evidence>
<dbReference type="InterPro" id="IPR036259">
    <property type="entry name" value="MFS_trans_sf"/>
</dbReference>
<evidence type="ECO:0000256" key="5">
    <source>
        <dbReference type="ARBA" id="ARBA00022692"/>
    </source>
</evidence>
<feature type="transmembrane region" description="Helical" evidence="8">
    <location>
        <begin position="388"/>
        <end position="409"/>
    </location>
</feature>
<feature type="transmembrane region" description="Helical" evidence="8">
    <location>
        <begin position="218"/>
        <end position="236"/>
    </location>
</feature>
<evidence type="ECO:0000313" key="10">
    <source>
        <dbReference type="Proteomes" id="UP000322000"/>
    </source>
</evidence>
<proteinExistence type="predicted"/>
<dbReference type="OrthoDB" id="4142200at2759"/>
<dbReference type="PANTHER" id="PTHR48021">
    <property type="match status" value="1"/>
</dbReference>
<evidence type="ECO:0000256" key="2">
    <source>
        <dbReference type="ARBA" id="ARBA00022448"/>
    </source>
</evidence>
<feature type="transmembrane region" description="Helical" evidence="8">
    <location>
        <begin position="7"/>
        <end position="29"/>
    </location>
</feature>
<evidence type="ECO:0000256" key="8">
    <source>
        <dbReference type="SAM" id="Phobius"/>
    </source>
</evidence>
<evidence type="ECO:0000256" key="3">
    <source>
        <dbReference type="ARBA" id="ARBA00022475"/>
    </source>
</evidence>
<feature type="transmembrane region" description="Helical" evidence="8">
    <location>
        <begin position="496"/>
        <end position="518"/>
    </location>
</feature>
<dbReference type="GO" id="GO:0005886">
    <property type="term" value="C:plasma membrane"/>
    <property type="evidence" value="ECO:0007669"/>
    <property type="project" value="UniProtKB-SubCell"/>
</dbReference>
<name>A0A7E5WZM5_TRINI</name>
<comment type="subcellular location">
    <subcellularLocation>
        <location evidence="1">Cell membrane</location>
        <topology evidence="1">Multi-pass membrane protein</topology>
    </subcellularLocation>
</comment>
<dbReference type="Proteomes" id="UP000322000">
    <property type="component" value="Unplaced"/>
</dbReference>
<feature type="transmembrane region" description="Helical" evidence="8">
    <location>
        <begin position="661"/>
        <end position="680"/>
    </location>
</feature>
<feature type="transmembrane region" description="Helical" evidence="8">
    <location>
        <begin position="297"/>
        <end position="316"/>
    </location>
</feature>
<dbReference type="InterPro" id="IPR020846">
    <property type="entry name" value="MFS_dom"/>
</dbReference>
<dbReference type="Pfam" id="PF07690">
    <property type="entry name" value="MFS_1"/>
    <property type="match status" value="1"/>
</dbReference>
<keyword evidence="4" id="KW-0762">Sugar transport</keyword>
<evidence type="ECO:0000259" key="9">
    <source>
        <dbReference type="PROSITE" id="PS50850"/>
    </source>
</evidence>
<dbReference type="SUPFAM" id="SSF103473">
    <property type="entry name" value="MFS general substrate transporter"/>
    <property type="match status" value="2"/>
</dbReference>
<feature type="transmembrane region" description="Helical" evidence="8">
    <location>
        <begin position="357"/>
        <end position="376"/>
    </location>
</feature>
<evidence type="ECO:0000256" key="1">
    <source>
        <dbReference type="ARBA" id="ARBA00004651"/>
    </source>
</evidence>
<dbReference type="Gene3D" id="1.20.1250.20">
    <property type="entry name" value="MFS general substrate transporter like domains"/>
    <property type="match status" value="3"/>
</dbReference>
<feature type="transmembrane region" description="Helical" evidence="8">
    <location>
        <begin position="629"/>
        <end position="649"/>
    </location>
</feature>
<dbReference type="InterPro" id="IPR011701">
    <property type="entry name" value="MFS"/>
</dbReference>
<dbReference type="GO" id="GO:0022857">
    <property type="term" value="F:transmembrane transporter activity"/>
    <property type="evidence" value="ECO:0007669"/>
    <property type="project" value="InterPro"/>
</dbReference>
<dbReference type="AlphaFoldDB" id="A0A7E5WZM5"/>
<dbReference type="InterPro" id="IPR005829">
    <property type="entry name" value="Sugar_transporter_CS"/>
</dbReference>
<keyword evidence="2" id="KW-0813">Transport</keyword>
<protein>
    <submittedName>
        <fullName evidence="11">Facilitated trehalose transporter Tret1-like</fullName>
    </submittedName>
</protein>
<dbReference type="PROSITE" id="PS50850">
    <property type="entry name" value="MFS"/>
    <property type="match status" value="1"/>
</dbReference>
<evidence type="ECO:0000256" key="6">
    <source>
        <dbReference type="ARBA" id="ARBA00022989"/>
    </source>
</evidence>
<evidence type="ECO:0000256" key="4">
    <source>
        <dbReference type="ARBA" id="ARBA00022597"/>
    </source>
</evidence>
<keyword evidence="6 8" id="KW-1133">Transmembrane helix</keyword>
<feature type="transmembrane region" description="Helical" evidence="8">
    <location>
        <begin position="82"/>
        <end position="106"/>
    </location>
</feature>
<keyword evidence="10" id="KW-1185">Reference proteome</keyword>
<dbReference type="InterPro" id="IPR050549">
    <property type="entry name" value="MFS_Trehalose_Transporter"/>
</dbReference>
<gene>
    <name evidence="11" type="primary">LOC113507237</name>
</gene>
<keyword evidence="3" id="KW-1003">Cell membrane</keyword>
<organism evidence="10 11">
    <name type="scientific">Trichoplusia ni</name>
    <name type="common">Cabbage looper</name>
    <dbReference type="NCBI Taxonomy" id="7111"/>
    <lineage>
        <taxon>Eukaryota</taxon>
        <taxon>Metazoa</taxon>
        <taxon>Ecdysozoa</taxon>
        <taxon>Arthropoda</taxon>
        <taxon>Hexapoda</taxon>
        <taxon>Insecta</taxon>
        <taxon>Pterygota</taxon>
        <taxon>Neoptera</taxon>
        <taxon>Endopterygota</taxon>
        <taxon>Lepidoptera</taxon>
        <taxon>Glossata</taxon>
        <taxon>Ditrysia</taxon>
        <taxon>Noctuoidea</taxon>
        <taxon>Noctuidae</taxon>
        <taxon>Plusiinae</taxon>
        <taxon>Trichoplusia</taxon>
    </lineage>
</organism>
<feature type="transmembrane region" description="Helical" evidence="8">
    <location>
        <begin position="328"/>
        <end position="351"/>
    </location>
</feature>
<feature type="transmembrane region" description="Helical" evidence="8">
    <location>
        <begin position="562"/>
        <end position="584"/>
    </location>
</feature>
<dbReference type="PANTHER" id="PTHR48021:SF46">
    <property type="entry name" value="MAJOR FACILITATOR SUPERFAMILY (MFS) PROFILE DOMAIN-CONTAINING PROTEIN"/>
    <property type="match status" value="1"/>
</dbReference>
<feature type="transmembrane region" description="Helical" evidence="8">
    <location>
        <begin position="530"/>
        <end position="553"/>
    </location>
</feature>
<dbReference type="GeneID" id="113507237"/>
<dbReference type="Pfam" id="PF00083">
    <property type="entry name" value="Sugar_tr"/>
    <property type="match status" value="2"/>
</dbReference>
<dbReference type="PROSITE" id="PS00216">
    <property type="entry name" value="SUGAR_TRANSPORT_1"/>
    <property type="match status" value="1"/>
</dbReference>